<comment type="caution">
    <text evidence="1">The sequence shown here is derived from an EMBL/GenBank/DDBJ whole genome shotgun (WGS) entry which is preliminary data.</text>
</comment>
<gene>
    <name evidence="1" type="ORF">CDAR_462531</name>
</gene>
<keyword evidence="2" id="KW-1185">Reference proteome</keyword>
<evidence type="ECO:0008006" key="3">
    <source>
        <dbReference type="Google" id="ProtNLM"/>
    </source>
</evidence>
<evidence type="ECO:0000313" key="1">
    <source>
        <dbReference type="EMBL" id="GIY84219.1"/>
    </source>
</evidence>
<proteinExistence type="predicted"/>
<dbReference type="AlphaFoldDB" id="A0AAV4WPN9"/>
<reference evidence="1 2" key="1">
    <citation type="submission" date="2021-06" db="EMBL/GenBank/DDBJ databases">
        <title>Caerostris darwini draft genome.</title>
        <authorList>
            <person name="Kono N."/>
            <person name="Arakawa K."/>
        </authorList>
    </citation>
    <scope>NUCLEOTIDE SEQUENCE [LARGE SCALE GENOMIC DNA]</scope>
</reference>
<dbReference type="Proteomes" id="UP001054837">
    <property type="component" value="Unassembled WGS sequence"/>
</dbReference>
<name>A0AAV4WPN9_9ARAC</name>
<sequence>MGLFPFTESKWAFGDDSPKLLKEFGSRNERPGIALPSHHRGSIPNSVLHTCVSFPHTFIGTHHIFFYNIMFPESLYVNYNETNPWTKSIIVTTIPRISILSSYDSSIESSIPSETSRILQLPLTSSKALCVVQHTYVGGQAMPLYNIVGELFNMR</sequence>
<dbReference type="EMBL" id="BPLQ01014910">
    <property type="protein sequence ID" value="GIY84219.1"/>
    <property type="molecule type" value="Genomic_DNA"/>
</dbReference>
<organism evidence="1 2">
    <name type="scientific">Caerostris darwini</name>
    <dbReference type="NCBI Taxonomy" id="1538125"/>
    <lineage>
        <taxon>Eukaryota</taxon>
        <taxon>Metazoa</taxon>
        <taxon>Ecdysozoa</taxon>
        <taxon>Arthropoda</taxon>
        <taxon>Chelicerata</taxon>
        <taxon>Arachnida</taxon>
        <taxon>Araneae</taxon>
        <taxon>Araneomorphae</taxon>
        <taxon>Entelegynae</taxon>
        <taxon>Araneoidea</taxon>
        <taxon>Araneidae</taxon>
        <taxon>Caerostris</taxon>
    </lineage>
</organism>
<evidence type="ECO:0000313" key="2">
    <source>
        <dbReference type="Proteomes" id="UP001054837"/>
    </source>
</evidence>
<protein>
    <recommendedName>
        <fullName evidence="3">Cytochrome c biogenesis B</fullName>
    </recommendedName>
</protein>
<accession>A0AAV4WPN9</accession>